<feature type="coiled-coil region" evidence="1">
    <location>
        <begin position="65"/>
        <end position="92"/>
    </location>
</feature>
<dbReference type="OrthoDB" id="5520682at2"/>
<comment type="caution">
    <text evidence="2">The sequence shown here is derived from an EMBL/GenBank/DDBJ whole genome shotgun (WGS) entry which is preliminary data.</text>
</comment>
<name>A0A085WRT8_9BACT</name>
<protein>
    <submittedName>
        <fullName evidence="2">Uncharacterized protein</fullName>
    </submittedName>
</protein>
<accession>A0A085WRT8</accession>
<dbReference type="RefSeq" id="WP_044185446.1">
    <property type="nucleotide sequence ID" value="NZ_JMCB01000003.1"/>
</dbReference>
<gene>
    <name evidence="2" type="ORF">DB31_5443</name>
</gene>
<sequence length="96" mass="10673">MGIGKELKKRALGVTAKAMEKLMADEKRAMQVANALGKVQRGKQALDKGQEELMRAFHFAPKSDFKAVGKKLSSLKRRLRELDEKLGTLSEETDGK</sequence>
<dbReference type="AlphaFoldDB" id="A0A085WRT8"/>
<dbReference type="PATRIC" id="fig|394096.3.peg.1922"/>
<reference evidence="2 3" key="1">
    <citation type="submission" date="2014-04" db="EMBL/GenBank/DDBJ databases">
        <title>Genome assembly of Hyalangium minutum DSM 14724.</title>
        <authorList>
            <person name="Sharma G."/>
            <person name="Subramanian S."/>
        </authorList>
    </citation>
    <scope>NUCLEOTIDE SEQUENCE [LARGE SCALE GENOMIC DNA]</scope>
    <source>
        <strain evidence="2 3">DSM 14724</strain>
    </source>
</reference>
<evidence type="ECO:0000313" key="3">
    <source>
        <dbReference type="Proteomes" id="UP000028725"/>
    </source>
</evidence>
<dbReference type="EMBL" id="JMCB01000003">
    <property type="protein sequence ID" value="KFE70401.1"/>
    <property type="molecule type" value="Genomic_DNA"/>
</dbReference>
<evidence type="ECO:0000313" key="2">
    <source>
        <dbReference type="EMBL" id="KFE70401.1"/>
    </source>
</evidence>
<dbReference type="Proteomes" id="UP000028725">
    <property type="component" value="Unassembled WGS sequence"/>
</dbReference>
<dbReference type="STRING" id="394096.DB31_5443"/>
<keyword evidence="3" id="KW-1185">Reference proteome</keyword>
<evidence type="ECO:0000256" key="1">
    <source>
        <dbReference type="SAM" id="Coils"/>
    </source>
</evidence>
<proteinExistence type="predicted"/>
<keyword evidence="1" id="KW-0175">Coiled coil</keyword>
<organism evidence="2 3">
    <name type="scientific">Hyalangium minutum</name>
    <dbReference type="NCBI Taxonomy" id="394096"/>
    <lineage>
        <taxon>Bacteria</taxon>
        <taxon>Pseudomonadati</taxon>
        <taxon>Myxococcota</taxon>
        <taxon>Myxococcia</taxon>
        <taxon>Myxococcales</taxon>
        <taxon>Cystobacterineae</taxon>
        <taxon>Archangiaceae</taxon>
        <taxon>Hyalangium</taxon>
    </lineage>
</organism>